<dbReference type="OrthoDB" id="4350531at2"/>
<dbReference type="KEGG" id="sct:SCAT_3298"/>
<keyword evidence="3" id="KW-1185">Reference proteome</keyword>
<name>F8JUN1_STREN</name>
<reference evidence="3" key="1">
    <citation type="submission" date="2011-12" db="EMBL/GenBank/DDBJ databases">
        <title>Complete genome sequence of Streptomyces cattleya strain DSM 46488.</title>
        <authorList>
            <person name="Ou H.-Y."/>
            <person name="Li P."/>
            <person name="Zhao C."/>
            <person name="O'Hagan D."/>
            <person name="Deng Z."/>
        </authorList>
    </citation>
    <scope>NUCLEOTIDE SEQUENCE [LARGE SCALE GENOMIC DNA]</scope>
    <source>
        <strain evidence="3">ATCC 35852 / DSM 46488 / JCM 4925 / NBRC 14057 / NRRL 8057</strain>
    </source>
</reference>
<dbReference type="eggNOG" id="ENOG5030YWE">
    <property type="taxonomic scope" value="Bacteria"/>
</dbReference>
<proteinExistence type="predicted"/>
<dbReference type="KEGG" id="scy:SCATT_32940"/>
<dbReference type="InterPro" id="IPR015330">
    <property type="entry name" value="DNA_primase/pol_bifunc_N"/>
</dbReference>
<protein>
    <recommendedName>
        <fullName evidence="1">DNA primase/polymerase bifunctional N-terminal domain-containing protein</fullName>
    </recommendedName>
</protein>
<dbReference type="STRING" id="1003195.SCATT_32940"/>
<dbReference type="HOGENOM" id="CLU_1453638_0_0_11"/>
<organism evidence="2 3">
    <name type="scientific">Streptantibioticus cattleyicolor (strain ATCC 35852 / DSM 46488 / JCM 4925 / NBRC 14057 / NRRL 8057)</name>
    <name type="common">Streptomyces cattleya</name>
    <dbReference type="NCBI Taxonomy" id="1003195"/>
    <lineage>
        <taxon>Bacteria</taxon>
        <taxon>Bacillati</taxon>
        <taxon>Actinomycetota</taxon>
        <taxon>Actinomycetes</taxon>
        <taxon>Kitasatosporales</taxon>
        <taxon>Streptomycetaceae</taxon>
        <taxon>Streptantibioticus</taxon>
    </lineage>
</organism>
<evidence type="ECO:0000313" key="3">
    <source>
        <dbReference type="Proteomes" id="UP000007842"/>
    </source>
</evidence>
<dbReference type="EMBL" id="CP003219">
    <property type="protein sequence ID" value="AEW95665.1"/>
    <property type="molecule type" value="Genomic_DNA"/>
</dbReference>
<evidence type="ECO:0000313" key="2">
    <source>
        <dbReference type="EMBL" id="AEW95665.1"/>
    </source>
</evidence>
<accession>G8X2S4</accession>
<gene>
    <name evidence="2" type="ordered locus">SCATT_32940</name>
</gene>
<accession>F8JUN1</accession>
<evidence type="ECO:0000259" key="1">
    <source>
        <dbReference type="Pfam" id="PF09250"/>
    </source>
</evidence>
<dbReference type="Proteomes" id="UP000007842">
    <property type="component" value="Chromosome"/>
</dbReference>
<dbReference type="AlphaFoldDB" id="F8JUN1"/>
<feature type="domain" description="DNA primase/polymerase bifunctional N-terminal" evidence="1">
    <location>
        <begin position="9"/>
        <end position="134"/>
    </location>
</feature>
<dbReference type="PATRIC" id="fig|1003195.11.peg.4774"/>
<dbReference type="Pfam" id="PF09250">
    <property type="entry name" value="Prim-Pol"/>
    <property type="match status" value="1"/>
</dbReference>
<sequence>MHRMTRRGVQWLSAAADDPEACRACWADDPRLPYPLATGTFFDVVVIDQRLGIETFGQLDRHKMPVGPVFMDWGATCVGFFLPHRSRERFARFLARETDDPPEYRYLDEGSSVVVPGPMPMPTDRHQWLRAPIGRPEVSPLRAVALAVMSVAAAELIAAADRYGRDHPNVEAAYAEEWKRVNGHALR</sequence>